<evidence type="ECO:0000313" key="4">
    <source>
        <dbReference type="Proteomes" id="UP001642360"/>
    </source>
</evidence>
<organism evidence="3 4">
    <name type="scientific">Ilex paraguariensis</name>
    <name type="common">yerba mate</name>
    <dbReference type="NCBI Taxonomy" id="185542"/>
    <lineage>
        <taxon>Eukaryota</taxon>
        <taxon>Viridiplantae</taxon>
        <taxon>Streptophyta</taxon>
        <taxon>Embryophyta</taxon>
        <taxon>Tracheophyta</taxon>
        <taxon>Spermatophyta</taxon>
        <taxon>Magnoliopsida</taxon>
        <taxon>eudicotyledons</taxon>
        <taxon>Gunneridae</taxon>
        <taxon>Pentapetalae</taxon>
        <taxon>asterids</taxon>
        <taxon>campanulids</taxon>
        <taxon>Aquifoliales</taxon>
        <taxon>Aquifoliaceae</taxon>
        <taxon>Ilex</taxon>
    </lineage>
</organism>
<name>A0ABC8R130_9AQUA</name>
<dbReference type="Proteomes" id="UP001642360">
    <property type="component" value="Unassembled WGS sequence"/>
</dbReference>
<keyword evidence="1" id="KW-0472">Membrane</keyword>
<proteinExistence type="predicted"/>
<keyword evidence="4" id="KW-1185">Reference proteome</keyword>
<feature type="transmembrane region" description="Helical" evidence="1">
    <location>
        <begin position="310"/>
        <end position="328"/>
    </location>
</feature>
<dbReference type="PANTHER" id="PTHR24177:SF482">
    <property type="entry name" value="PGG DOMAIN-CONTAINING PROTEIN"/>
    <property type="match status" value="1"/>
</dbReference>
<feature type="domain" description="PGG" evidence="2">
    <location>
        <begin position="509"/>
        <end position="623"/>
    </location>
</feature>
<feature type="transmembrane region" description="Helical" evidence="1">
    <location>
        <begin position="598"/>
        <end position="624"/>
    </location>
</feature>
<dbReference type="SMART" id="SM00248">
    <property type="entry name" value="ANK"/>
    <property type="match status" value="5"/>
</dbReference>
<evidence type="ECO:0000313" key="3">
    <source>
        <dbReference type="EMBL" id="CAK9138518.1"/>
    </source>
</evidence>
<evidence type="ECO:0000256" key="1">
    <source>
        <dbReference type="SAM" id="Phobius"/>
    </source>
</evidence>
<reference evidence="3 4" key="1">
    <citation type="submission" date="2024-02" db="EMBL/GenBank/DDBJ databases">
        <authorList>
            <person name="Vignale AGUSTIN F."/>
            <person name="Sosa J E."/>
            <person name="Modenutti C."/>
        </authorList>
    </citation>
    <scope>NUCLEOTIDE SEQUENCE [LARGE SCALE GENOMIC DNA]</scope>
</reference>
<dbReference type="InterPro" id="IPR002110">
    <property type="entry name" value="Ankyrin_rpt"/>
</dbReference>
<sequence length="675" mass="74729">MAMTSPSSQWSGSTSGIISQPVQTDEERLWRYLPLYKLTLDGNWKLAKPFFLGDPDAIRAKITAAGDTALHIAAGTGKAIHFLEELLKLGNVSDLHLLNGNGDTALSVAAMVGNTPAAKLFLMRDPQLALIVNKDGRLPITEAARFGHKKMVLLLLRFIEDGMMEPSGDKPGYSLLNLLIMAGFYDVVLVLAEHYKELVTTRFVDGDSLLNLIAQRPSAFPSGSRLSLRQRLIYAVVPVNLGNKLKSISSLLDGKHKNVDKLQPISLLHALLDKLQYLHNKLLHFGLSRLSLFYVTVILFLFGFNFMGDLLMHIIILFYVVWEVNRVVGDIIYIHGTKSTHKHALQIVKCLCSEIIDSRSPRDPSILEQALISAGRSGIHEIVEEIVGSFPDAVWFSDIENHNVLQLAVMNRHDKVFNLIYQLSAYKHLLTASHDTSGNNILHLAGKLAPSNQLNLVSGATLQVQRELQWFKEVEKFIHPTLKEDKNSEGKIPAVVFTEAHKDLIKEGEKWVKAAANSCTFVSALIATVGFAAAITVPGGNNQNDGFPVFFKKKAFRVFSISDGVSLISSIASVLMFLSILTSRYAEADFLVSLPRRLFVGLVTLFLSITSLTVAFGASIYLVFCHEDVDIIAPLIILAFLPVWMFGAGHFPLLVDIFLSSMGRIFRKQSARILY</sequence>
<dbReference type="InterPro" id="IPR026961">
    <property type="entry name" value="PGG_dom"/>
</dbReference>
<dbReference type="Gene3D" id="1.25.40.20">
    <property type="entry name" value="Ankyrin repeat-containing domain"/>
    <property type="match status" value="1"/>
</dbReference>
<dbReference type="Pfam" id="PF13962">
    <property type="entry name" value="PGG"/>
    <property type="match status" value="1"/>
</dbReference>
<dbReference type="InterPro" id="IPR036770">
    <property type="entry name" value="Ankyrin_rpt-contain_sf"/>
</dbReference>
<feature type="transmembrane region" description="Helical" evidence="1">
    <location>
        <begin position="555"/>
        <end position="578"/>
    </location>
</feature>
<keyword evidence="1" id="KW-1133">Transmembrane helix</keyword>
<feature type="transmembrane region" description="Helical" evidence="1">
    <location>
        <begin position="514"/>
        <end position="535"/>
    </location>
</feature>
<dbReference type="AlphaFoldDB" id="A0ABC8R130"/>
<dbReference type="PANTHER" id="PTHR24177">
    <property type="entry name" value="CASKIN"/>
    <property type="match status" value="1"/>
</dbReference>
<dbReference type="SUPFAM" id="SSF48403">
    <property type="entry name" value="Ankyrin repeat"/>
    <property type="match status" value="1"/>
</dbReference>
<feature type="transmembrane region" description="Helical" evidence="1">
    <location>
        <begin position="173"/>
        <end position="192"/>
    </location>
</feature>
<feature type="transmembrane region" description="Helical" evidence="1">
    <location>
        <begin position="636"/>
        <end position="659"/>
    </location>
</feature>
<evidence type="ECO:0000259" key="2">
    <source>
        <dbReference type="Pfam" id="PF13962"/>
    </source>
</evidence>
<keyword evidence="1" id="KW-0812">Transmembrane</keyword>
<dbReference type="EMBL" id="CAUOFW020000898">
    <property type="protein sequence ID" value="CAK9138518.1"/>
    <property type="molecule type" value="Genomic_DNA"/>
</dbReference>
<accession>A0ABC8R130</accession>
<feature type="transmembrane region" description="Helical" evidence="1">
    <location>
        <begin position="282"/>
        <end position="304"/>
    </location>
</feature>
<protein>
    <recommendedName>
        <fullName evidence="2">PGG domain-containing protein</fullName>
    </recommendedName>
</protein>
<comment type="caution">
    <text evidence="3">The sequence shown here is derived from an EMBL/GenBank/DDBJ whole genome shotgun (WGS) entry which is preliminary data.</text>
</comment>
<gene>
    <name evidence="3" type="ORF">ILEXP_LOCUS5865</name>
</gene>